<feature type="transmembrane region" description="Helical" evidence="1">
    <location>
        <begin position="16"/>
        <end position="35"/>
    </location>
</feature>
<organism evidence="2 3">
    <name type="scientific">Mycolicibacterium moriokaense</name>
    <dbReference type="NCBI Taxonomy" id="39691"/>
    <lineage>
        <taxon>Bacteria</taxon>
        <taxon>Bacillati</taxon>
        <taxon>Actinomycetota</taxon>
        <taxon>Actinomycetes</taxon>
        <taxon>Mycobacteriales</taxon>
        <taxon>Mycobacteriaceae</taxon>
        <taxon>Mycolicibacterium</taxon>
    </lineage>
</organism>
<accession>A0A318H623</accession>
<dbReference type="Proteomes" id="UP000247781">
    <property type="component" value="Unassembled WGS sequence"/>
</dbReference>
<proteinExistence type="predicted"/>
<evidence type="ECO:0000313" key="2">
    <source>
        <dbReference type="EMBL" id="PXW99141.1"/>
    </source>
</evidence>
<keyword evidence="1" id="KW-0472">Membrane</keyword>
<evidence type="ECO:0000256" key="1">
    <source>
        <dbReference type="SAM" id="Phobius"/>
    </source>
</evidence>
<evidence type="ECO:0000313" key="3">
    <source>
        <dbReference type="Proteomes" id="UP000247781"/>
    </source>
</evidence>
<dbReference type="EMBL" id="QJJU01000041">
    <property type="protein sequence ID" value="PXW99141.1"/>
    <property type="molecule type" value="Genomic_DNA"/>
</dbReference>
<protein>
    <submittedName>
        <fullName evidence="2">Uncharacterized protein</fullName>
    </submittedName>
</protein>
<reference evidence="2 3" key="2">
    <citation type="submission" date="2018-06" db="EMBL/GenBank/DDBJ databases">
        <title>Sequencing of bacterial isolates from soil warming experiment in Harvard Forest, Massachusetts, USA.</title>
        <authorList>
            <person name="Deangelis K.PhD."/>
        </authorList>
    </citation>
    <scope>NUCLEOTIDE SEQUENCE [LARGE SCALE GENOMIC DNA]</scope>
    <source>
        <strain evidence="2 3">GAS496</strain>
    </source>
</reference>
<keyword evidence="3" id="KW-1185">Reference proteome</keyword>
<dbReference type="Gene3D" id="3.40.50.450">
    <property type="match status" value="1"/>
</dbReference>
<dbReference type="AlphaFoldDB" id="A0A318H623"/>
<sequence length="237" mass="25570">MDRDQATIIGAVKTPLGLFALVVLVIEFVLGGLAVKAAGRDFTILVAGLVGTLVAVVILYVILAIVRPGLFGGDTGSANKNPVDHRYDAFISAPMAGLSGEVEYQRVRSDVLDFIAMLKKESEVKTVFYAGESLPTMAEFEVADLSLEEDLDALRDSRNFIFIYPSEVVTSALVEVGAALVLQKPSVLHVKNDVTLPYLLQNAAGALHGTPVHVYPYNTFAEIKNIYKSNRDILASD</sequence>
<gene>
    <name evidence="2" type="ORF">C8E89_1413</name>
</gene>
<keyword evidence="1" id="KW-0812">Transmembrane</keyword>
<reference evidence="3" key="1">
    <citation type="submission" date="2018-05" db="EMBL/GenBank/DDBJ databases">
        <authorList>
            <person name="Deangelis K."/>
            <person name="Huntemann M."/>
            <person name="Clum A."/>
            <person name="Pillay M."/>
            <person name="Palaniappan K."/>
            <person name="Varghese N."/>
            <person name="Mikhailova N."/>
            <person name="Stamatis D."/>
            <person name="Reddy T."/>
            <person name="Daum C."/>
            <person name="Shapiro N."/>
            <person name="Ivanova N."/>
            <person name="Kyrpides N."/>
            <person name="Woyke T."/>
        </authorList>
    </citation>
    <scope>NUCLEOTIDE SEQUENCE [LARGE SCALE GENOMIC DNA]</scope>
    <source>
        <strain evidence="3">GAS496</strain>
    </source>
</reference>
<name>A0A318H623_9MYCO</name>
<feature type="transmembrane region" description="Helical" evidence="1">
    <location>
        <begin position="42"/>
        <end position="66"/>
    </location>
</feature>
<dbReference type="OrthoDB" id="9814331at2"/>
<keyword evidence="1" id="KW-1133">Transmembrane helix</keyword>
<dbReference type="RefSeq" id="WP_110320012.1">
    <property type="nucleotide sequence ID" value="NZ_QJJU01000041.1"/>
</dbReference>
<comment type="caution">
    <text evidence="2">The sequence shown here is derived from an EMBL/GenBank/DDBJ whole genome shotgun (WGS) entry which is preliminary data.</text>
</comment>